<feature type="transmembrane region" description="Helical" evidence="1">
    <location>
        <begin position="187"/>
        <end position="209"/>
    </location>
</feature>
<dbReference type="PROSITE" id="PS50887">
    <property type="entry name" value="GGDEF"/>
    <property type="match status" value="1"/>
</dbReference>
<sequence length="565" mass="63427">MHKSPTIKAQLIAVISFLSLMLVFLGWLGVSNLNKTVHSIHAIYTERVLPLETLKVVSDMYAVNIVDTAHKTRNGNLNWAQSLSKITEAEQKIQQNWNAYRIAAHLDEEKRLITQAAPLMESANKSIAKLKAIVEQHDSKALAYYTSYELYPEIDPITQKISELVAIQLVVAKSEYESSNKIYQQSFCLSLVAISTSILLATFIGVIFYRSITHVINQAHEYFMRMASGNVHIDIEINGQHELSKILEAAQSMKNKLVNDVTQAHETANEFARIKVALDNVSTNVMITDNARNIIYVNQSATQTLKKALPPLAQQHTGIQFDKLVGCNIDQFHQIPSEQAKILATLNKTYRTQISIANKAFRLTANPVVNDTNNRLGIVVEWEDVTDRIALQQKLEDQAQRDFLTGLANRRYFIELAEQELLRTLRYKCDLSVLVLDLDYFKKINDAYGHKAGDLVLQQFARTCQVVLREVDIIGRLGGEEFAVLLPKAAGALAVEIAERLLKAFQDDSVTLDNNETIKFTASIGVATLSNESQSIDEMLQEADAALYRAKHAGRNKVVAAFWRV</sequence>
<dbReference type="EMBL" id="MLJW01000099">
    <property type="protein sequence ID" value="OIR00050.1"/>
    <property type="molecule type" value="Genomic_DNA"/>
</dbReference>
<dbReference type="SMART" id="SM00267">
    <property type="entry name" value="GGDEF"/>
    <property type="match status" value="1"/>
</dbReference>
<name>A0A1J5RW75_9ZZZZ</name>
<dbReference type="Gene3D" id="3.30.450.20">
    <property type="entry name" value="PAS domain"/>
    <property type="match status" value="1"/>
</dbReference>
<evidence type="ECO:0000313" key="3">
    <source>
        <dbReference type="EMBL" id="OIR00050.1"/>
    </source>
</evidence>
<keyword evidence="3" id="KW-0548">Nucleotidyltransferase</keyword>
<accession>A0A1J5RW75</accession>
<dbReference type="FunFam" id="3.30.70.270:FF:000001">
    <property type="entry name" value="Diguanylate cyclase domain protein"/>
    <property type="match status" value="1"/>
</dbReference>
<proteinExistence type="predicted"/>
<dbReference type="SUPFAM" id="SSF55073">
    <property type="entry name" value="Nucleotide cyclase"/>
    <property type="match status" value="1"/>
</dbReference>
<dbReference type="Pfam" id="PF00990">
    <property type="entry name" value="GGDEF"/>
    <property type="match status" value="1"/>
</dbReference>
<keyword evidence="1" id="KW-1133">Transmembrane helix</keyword>
<evidence type="ECO:0000259" key="2">
    <source>
        <dbReference type="PROSITE" id="PS50887"/>
    </source>
</evidence>
<feature type="domain" description="GGDEF" evidence="2">
    <location>
        <begin position="429"/>
        <end position="563"/>
    </location>
</feature>
<dbReference type="GO" id="GO:0043709">
    <property type="term" value="P:cell adhesion involved in single-species biofilm formation"/>
    <property type="evidence" value="ECO:0007669"/>
    <property type="project" value="TreeGrafter"/>
</dbReference>
<evidence type="ECO:0000256" key="1">
    <source>
        <dbReference type="SAM" id="Phobius"/>
    </source>
</evidence>
<dbReference type="InterPro" id="IPR029787">
    <property type="entry name" value="Nucleotide_cyclase"/>
</dbReference>
<dbReference type="Pfam" id="PF12729">
    <property type="entry name" value="4HB_MCP_1"/>
    <property type="match status" value="1"/>
</dbReference>
<keyword evidence="1" id="KW-0812">Transmembrane</keyword>
<dbReference type="InterPro" id="IPR000160">
    <property type="entry name" value="GGDEF_dom"/>
</dbReference>
<gene>
    <name evidence="3" type="primary">ydaM_9</name>
    <name evidence="3" type="ORF">GALL_178710</name>
</gene>
<dbReference type="GO" id="GO:0005886">
    <property type="term" value="C:plasma membrane"/>
    <property type="evidence" value="ECO:0007669"/>
    <property type="project" value="TreeGrafter"/>
</dbReference>
<dbReference type="InterPro" id="IPR050469">
    <property type="entry name" value="Diguanylate_Cyclase"/>
</dbReference>
<protein>
    <submittedName>
        <fullName evidence="3">Putative diguanylate cyclase YdaM</fullName>
        <ecNumber evidence="3">2.7.7.65</ecNumber>
    </submittedName>
</protein>
<dbReference type="Pfam" id="PF13188">
    <property type="entry name" value="PAS_8"/>
    <property type="match status" value="1"/>
</dbReference>
<dbReference type="Gene3D" id="3.30.70.270">
    <property type="match status" value="1"/>
</dbReference>
<comment type="caution">
    <text evidence="3">The sequence shown here is derived from an EMBL/GenBank/DDBJ whole genome shotgun (WGS) entry which is preliminary data.</text>
</comment>
<reference evidence="3" key="1">
    <citation type="submission" date="2016-10" db="EMBL/GenBank/DDBJ databases">
        <title>Sequence of Gallionella enrichment culture.</title>
        <authorList>
            <person name="Poehlein A."/>
            <person name="Muehling M."/>
            <person name="Daniel R."/>
        </authorList>
    </citation>
    <scope>NUCLEOTIDE SEQUENCE</scope>
</reference>
<dbReference type="Gene3D" id="6.10.340.10">
    <property type="match status" value="1"/>
</dbReference>
<dbReference type="EC" id="2.7.7.65" evidence="3"/>
<dbReference type="InterPro" id="IPR043128">
    <property type="entry name" value="Rev_trsase/Diguanyl_cyclase"/>
</dbReference>
<organism evidence="3">
    <name type="scientific">mine drainage metagenome</name>
    <dbReference type="NCBI Taxonomy" id="410659"/>
    <lineage>
        <taxon>unclassified sequences</taxon>
        <taxon>metagenomes</taxon>
        <taxon>ecological metagenomes</taxon>
    </lineage>
</organism>
<feature type="transmembrane region" description="Helical" evidence="1">
    <location>
        <begin position="12"/>
        <end position="30"/>
    </location>
</feature>
<dbReference type="PANTHER" id="PTHR45138:SF9">
    <property type="entry name" value="DIGUANYLATE CYCLASE DGCM-RELATED"/>
    <property type="match status" value="1"/>
</dbReference>
<keyword evidence="3" id="KW-0808">Transferase</keyword>
<dbReference type="GO" id="GO:0052621">
    <property type="term" value="F:diguanylate cyclase activity"/>
    <property type="evidence" value="ECO:0007669"/>
    <property type="project" value="UniProtKB-EC"/>
</dbReference>
<dbReference type="CDD" id="cd01949">
    <property type="entry name" value="GGDEF"/>
    <property type="match status" value="1"/>
</dbReference>
<dbReference type="GO" id="GO:1902201">
    <property type="term" value="P:negative regulation of bacterial-type flagellum-dependent cell motility"/>
    <property type="evidence" value="ECO:0007669"/>
    <property type="project" value="TreeGrafter"/>
</dbReference>
<dbReference type="PANTHER" id="PTHR45138">
    <property type="entry name" value="REGULATORY COMPONENTS OF SENSORY TRANSDUCTION SYSTEM"/>
    <property type="match status" value="1"/>
</dbReference>
<dbReference type="InterPro" id="IPR035965">
    <property type="entry name" value="PAS-like_dom_sf"/>
</dbReference>
<dbReference type="AlphaFoldDB" id="A0A1J5RW75"/>
<dbReference type="NCBIfam" id="TIGR00254">
    <property type="entry name" value="GGDEF"/>
    <property type="match status" value="1"/>
</dbReference>
<dbReference type="InterPro" id="IPR000014">
    <property type="entry name" value="PAS"/>
</dbReference>
<dbReference type="InterPro" id="IPR024478">
    <property type="entry name" value="HlyB_4HB_MCP"/>
</dbReference>
<keyword evidence="1" id="KW-0472">Membrane</keyword>
<dbReference type="SUPFAM" id="SSF55785">
    <property type="entry name" value="PYP-like sensor domain (PAS domain)"/>
    <property type="match status" value="1"/>
</dbReference>